<dbReference type="GO" id="GO:0110001">
    <property type="term" value="C:toxin-antitoxin complex"/>
    <property type="evidence" value="ECO:0007669"/>
    <property type="project" value="InterPro"/>
</dbReference>
<proteinExistence type="predicted"/>
<accession>Q0G2G9</accession>
<dbReference type="HOGENOM" id="CLU_142825_3_0_5"/>
<dbReference type="Pfam" id="PF01934">
    <property type="entry name" value="HepT-like"/>
    <property type="match status" value="1"/>
</dbReference>
<keyword evidence="3" id="KW-0540">Nuclease</keyword>
<keyword evidence="1" id="KW-0597">Phosphoprotein</keyword>
<dbReference type="PANTHER" id="PTHR34139">
    <property type="entry name" value="UPF0331 PROTEIN MJ0127"/>
    <property type="match status" value="1"/>
</dbReference>
<comment type="caution">
    <text evidence="6">The sequence shown here is derived from an EMBL/GenBank/DDBJ whole genome shotgun (WGS) entry which is preliminary data.</text>
</comment>
<gene>
    <name evidence="6" type="ORF">FP2506_00640</name>
</gene>
<dbReference type="STRING" id="217511.GCA_001463845_02068"/>
<dbReference type="eggNOG" id="COG2361">
    <property type="taxonomic scope" value="Bacteria"/>
</dbReference>
<evidence type="ECO:0000313" key="6">
    <source>
        <dbReference type="EMBL" id="EAU41229.1"/>
    </source>
</evidence>
<organism evidence="6 7">
    <name type="scientific">Fulvimarina pelagi HTCC2506</name>
    <dbReference type="NCBI Taxonomy" id="314231"/>
    <lineage>
        <taxon>Bacteria</taxon>
        <taxon>Pseudomonadati</taxon>
        <taxon>Pseudomonadota</taxon>
        <taxon>Alphaproteobacteria</taxon>
        <taxon>Hyphomicrobiales</taxon>
        <taxon>Aurantimonadaceae</taxon>
        <taxon>Fulvimarina</taxon>
    </lineage>
</organism>
<dbReference type="InterPro" id="IPR008201">
    <property type="entry name" value="HepT-like"/>
</dbReference>
<evidence type="ECO:0000256" key="4">
    <source>
        <dbReference type="ARBA" id="ARBA00022741"/>
    </source>
</evidence>
<dbReference type="GO" id="GO:0016787">
    <property type="term" value="F:hydrolase activity"/>
    <property type="evidence" value="ECO:0007669"/>
    <property type="project" value="UniProtKB-KW"/>
</dbReference>
<evidence type="ECO:0000256" key="1">
    <source>
        <dbReference type="ARBA" id="ARBA00022553"/>
    </source>
</evidence>
<dbReference type="GO" id="GO:0004540">
    <property type="term" value="F:RNA nuclease activity"/>
    <property type="evidence" value="ECO:0007669"/>
    <property type="project" value="InterPro"/>
</dbReference>
<dbReference type="PANTHER" id="PTHR34139:SF1">
    <property type="entry name" value="RNASE MJ1380-RELATED"/>
    <property type="match status" value="1"/>
</dbReference>
<keyword evidence="5" id="KW-0378">Hydrolase</keyword>
<keyword evidence="7" id="KW-1185">Reference proteome</keyword>
<dbReference type="Proteomes" id="UP000004310">
    <property type="component" value="Unassembled WGS sequence"/>
</dbReference>
<keyword evidence="4" id="KW-0547">Nucleotide-binding</keyword>
<dbReference type="GO" id="GO:0000166">
    <property type="term" value="F:nucleotide binding"/>
    <property type="evidence" value="ECO:0007669"/>
    <property type="project" value="UniProtKB-KW"/>
</dbReference>
<dbReference type="AlphaFoldDB" id="Q0G2G9"/>
<reference evidence="6 7" key="1">
    <citation type="journal article" date="2010" name="J. Bacteriol.">
        <title>Genome sequence of Fulvimarina pelagi HTCC2506T, a Mn(II)-oxidizing alphaproteobacterium possessing an aerobic anoxygenic photosynthetic gene cluster and Xanthorhodopsin.</title>
        <authorList>
            <person name="Kang I."/>
            <person name="Oh H.M."/>
            <person name="Lim S.I."/>
            <person name="Ferriera S."/>
            <person name="Giovannoni S.J."/>
            <person name="Cho J.C."/>
        </authorList>
    </citation>
    <scope>NUCLEOTIDE SEQUENCE [LARGE SCALE GENOMIC DNA]</scope>
    <source>
        <strain evidence="6 7">HTCC2506</strain>
    </source>
</reference>
<dbReference type="EMBL" id="AATP01000003">
    <property type="protein sequence ID" value="EAU41229.1"/>
    <property type="molecule type" value="Genomic_DNA"/>
</dbReference>
<evidence type="ECO:0008006" key="8">
    <source>
        <dbReference type="Google" id="ProtNLM"/>
    </source>
</evidence>
<protein>
    <recommendedName>
        <fullName evidence="8">DUF86 domain-containing protein</fullName>
    </recommendedName>
</protein>
<sequence length="125" mass="14425">MSPALGEEKLIDALIALHEAYLRCEQATEMTTLERLQVEPFSQLAISKGVEQVGEMSHRVLRKFPSFAAQYSTIPLRESFQLRNRISHGYETLDWNVIWRVATRSVPEFRRQLEPILREAGEDVP</sequence>
<keyword evidence="2" id="KW-1277">Toxin-antitoxin system</keyword>
<evidence type="ECO:0000256" key="3">
    <source>
        <dbReference type="ARBA" id="ARBA00022722"/>
    </source>
</evidence>
<evidence type="ECO:0000256" key="2">
    <source>
        <dbReference type="ARBA" id="ARBA00022649"/>
    </source>
</evidence>
<dbReference type="InterPro" id="IPR051813">
    <property type="entry name" value="HepT_RNase_toxin"/>
</dbReference>
<evidence type="ECO:0000256" key="5">
    <source>
        <dbReference type="ARBA" id="ARBA00022801"/>
    </source>
</evidence>
<name>Q0G2G9_9HYPH</name>
<evidence type="ECO:0000313" key="7">
    <source>
        <dbReference type="Proteomes" id="UP000004310"/>
    </source>
</evidence>